<dbReference type="InterPro" id="IPR014105">
    <property type="entry name" value="Carotenoid/retinoid_OxRdtase"/>
</dbReference>
<dbReference type="PANTHER" id="PTHR43734">
    <property type="entry name" value="PHYTOENE DESATURASE"/>
    <property type="match status" value="1"/>
</dbReference>
<keyword evidence="4 5" id="KW-0560">Oxidoreductase</keyword>
<reference evidence="8 9" key="1">
    <citation type="submission" date="2019-12" db="EMBL/GenBank/DDBJ databases">
        <title>Genomic-based taxomic classification of the family Erythrobacteraceae.</title>
        <authorList>
            <person name="Xu L."/>
        </authorList>
    </citation>
    <scope>NUCLEOTIDE SEQUENCE [LARGE SCALE GENOMIC DNA]</scope>
    <source>
        <strain evidence="8 9">KCTC 42453</strain>
    </source>
</reference>
<dbReference type="InterPro" id="IPR054841">
    <property type="entry name" value="carotdesatCrtD"/>
</dbReference>
<evidence type="ECO:0000313" key="9">
    <source>
        <dbReference type="Proteomes" id="UP000431922"/>
    </source>
</evidence>
<gene>
    <name evidence="8" type="primary">crtI</name>
    <name evidence="8" type="ORF">GRI65_13950</name>
</gene>
<comment type="similarity">
    <text evidence="2 5">Belongs to the carotenoid/retinoid oxidoreductase family.</text>
</comment>
<evidence type="ECO:0000256" key="3">
    <source>
        <dbReference type="ARBA" id="ARBA00022746"/>
    </source>
</evidence>
<evidence type="ECO:0000259" key="7">
    <source>
        <dbReference type="Pfam" id="PF01593"/>
    </source>
</evidence>
<evidence type="ECO:0000256" key="4">
    <source>
        <dbReference type="ARBA" id="ARBA00023002"/>
    </source>
</evidence>
<feature type="domain" description="Amine oxidase" evidence="7">
    <location>
        <begin position="14"/>
        <end position="490"/>
    </location>
</feature>
<dbReference type="AlphaFoldDB" id="A0A845B2S2"/>
<keyword evidence="9" id="KW-1185">Reference proteome</keyword>
<comment type="pathway">
    <text evidence="1 5">Carotenoid biosynthesis.</text>
</comment>
<dbReference type="Proteomes" id="UP000431922">
    <property type="component" value="Unassembled WGS sequence"/>
</dbReference>
<dbReference type="PANTHER" id="PTHR43734:SF7">
    <property type="entry name" value="4,4'-DIAPONEUROSPORENE OXYGENASE"/>
    <property type="match status" value="1"/>
</dbReference>
<dbReference type="Gene3D" id="3.50.50.60">
    <property type="entry name" value="FAD/NAD(P)-binding domain"/>
    <property type="match status" value="2"/>
</dbReference>
<dbReference type="InterPro" id="IPR036188">
    <property type="entry name" value="FAD/NAD-bd_sf"/>
</dbReference>
<dbReference type="RefSeq" id="WP_160757194.1">
    <property type="nucleotide sequence ID" value="NZ_WTYL01000004.1"/>
</dbReference>
<evidence type="ECO:0000256" key="2">
    <source>
        <dbReference type="ARBA" id="ARBA00006046"/>
    </source>
</evidence>
<dbReference type="SUPFAM" id="SSF51905">
    <property type="entry name" value="FAD/NAD(P)-binding domain"/>
    <property type="match status" value="1"/>
</dbReference>
<sequence length="519" mass="55238">MTETPTVIIGAGVGGLASAALLSARGVPVIVLEKEPAAGGKIRQLDVDESPIDAGPTVFTMGPVIDAIFESAGASTGDYLTLSPADTLARHAWDEHGHLDLFSDHEKSVEAIGDFAGAKAAAGFRSFSQEAKKIFDILDRPFLQDSKTYPPGLMWRIGLWRMGSLLAIRPYESLWKVLGEHFTDPRLRQLFGRYTTYCGSSPFKTPATLMLIAHVESQGVWKIDGGMNALAKGLEAVARKNGARFRYGAKVDEIRVTRGRVSGVRLESGEEISTQSVICNADPSALGAGMFGREAQKAASAVRPKDRSLSAMVWLAKGKAQGFPLGHHNVFFSGDYPAEFRDIGAGCVPAGPTVYLCALDHGPDNTPDAATSQRFQIIVNAPANGDTHTYTAEEKDQCTSKMLSRLRACGLELETPLPHQLVTPNDFSKLFPATGGALYGRASHGWAASFLRPGCRTRIRGLYCAGGATHPGAGVPMAALSGKLASEAVLSDRISTRSSRRRDTAGGMSMRSAMTGPSG</sequence>
<accession>A0A845B2S2</accession>
<dbReference type="EMBL" id="WTYL01000004">
    <property type="protein sequence ID" value="MXP45551.1"/>
    <property type="molecule type" value="Genomic_DNA"/>
</dbReference>
<dbReference type="NCBIfam" id="TIGR02734">
    <property type="entry name" value="crtI_fam"/>
    <property type="match status" value="1"/>
</dbReference>
<dbReference type="NCBIfam" id="NF045637">
    <property type="entry name" value="carotdesatCrtDProt"/>
    <property type="match status" value="1"/>
</dbReference>
<evidence type="ECO:0000256" key="6">
    <source>
        <dbReference type="SAM" id="MobiDB-lite"/>
    </source>
</evidence>
<keyword evidence="3 5" id="KW-0125">Carotenoid biosynthesis</keyword>
<comment type="caution">
    <text evidence="8">The sequence shown here is derived from an EMBL/GenBank/DDBJ whole genome shotgun (WGS) entry which is preliminary data.</text>
</comment>
<evidence type="ECO:0000256" key="5">
    <source>
        <dbReference type="RuleBase" id="RU362075"/>
    </source>
</evidence>
<organism evidence="8 9">
    <name type="scientific">Allopontixanthobacter sediminis</name>
    <dbReference type="NCBI Taxonomy" id="1689985"/>
    <lineage>
        <taxon>Bacteria</taxon>
        <taxon>Pseudomonadati</taxon>
        <taxon>Pseudomonadota</taxon>
        <taxon>Alphaproteobacteria</taxon>
        <taxon>Sphingomonadales</taxon>
        <taxon>Erythrobacteraceae</taxon>
        <taxon>Allopontixanthobacter</taxon>
    </lineage>
</organism>
<protein>
    <submittedName>
        <fullName evidence="8">Phytoene desaturase</fullName>
    </submittedName>
</protein>
<evidence type="ECO:0000256" key="1">
    <source>
        <dbReference type="ARBA" id="ARBA00004829"/>
    </source>
</evidence>
<dbReference type="GO" id="GO:0016491">
    <property type="term" value="F:oxidoreductase activity"/>
    <property type="evidence" value="ECO:0007669"/>
    <property type="project" value="UniProtKB-KW"/>
</dbReference>
<dbReference type="InterPro" id="IPR002937">
    <property type="entry name" value="Amino_oxidase"/>
</dbReference>
<evidence type="ECO:0000313" key="8">
    <source>
        <dbReference type="EMBL" id="MXP45551.1"/>
    </source>
</evidence>
<dbReference type="GO" id="GO:0016117">
    <property type="term" value="P:carotenoid biosynthetic process"/>
    <property type="evidence" value="ECO:0007669"/>
    <property type="project" value="UniProtKB-KW"/>
</dbReference>
<dbReference type="OrthoDB" id="9774675at2"/>
<dbReference type="Pfam" id="PF01593">
    <property type="entry name" value="Amino_oxidase"/>
    <property type="match status" value="1"/>
</dbReference>
<feature type="region of interest" description="Disordered" evidence="6">
    <location>
        <begin position="493"/>
        <end position="519"/>
    </location>
</feature>
<proteinExistence type="inferred from homology"/>
<name>A0A845B2S2_9SPHN</name>